<sequence length="597" mass="66785">MSQQIRNFCIIAHIDHGKSTLADRFLELTGTVEKRKMHEQYLDSMDLERERGITIKLQPVRMNYSYQGTEYMLNLIDTPGHVDFSYEVSRSLAAVEGAILLVDASKGVQAQTLANLHLAQQQKLVIVPVINKIDLANARTTQVKEELAYLLGIEPTEILEISAKNGLGVEQVLQKVIDQVPAPMSDTGVLQALIFDSTFDTYKGVLAYIRVFGGSLNQQQAIVAFATRARAEVLEVGYFSPGLVQAKDLNAGEIGYIATGLKDPGQIRVGDTITLPKMIDDKIFKPLAGYKEPRPMVFASFFPEKAEEYDELRDALGKLKLTDASLTYEPESSTGLGRGFRVGFLGMLHVEIISERVHREFNLNLIISTPSAEYEVVLKNGETLHIRSVATLPDPSQIESIAEPMVAMELLLPVSYMGSIMEMIATYRNIYRATEYIGKETALLKYEMPLAEIVTDFYDKLKSVSSGYASMSYEPIGVQKGDLVRLDILIAGDIVEPFSRIVPREKAFYEGRAMVTKLKDIVPQQMFEVAIQAAIGGKVVARETIHAHRKDVTQHMYGGDITRRQKLWKKQKEGKARMKEVGRVNLPQDVFLKMLKR</sequence>
<evidence type="ECO:0000256" key="7">
    <source>
        <dbReference type="ARBA" id="ARBA00023136"/>
    </source>
</evidence>
<dbReference type="EC" id="3.6.5.n1" evidence="11 12"/>
<evidence type="ECO:0000256" key="8">
    <source>
        <dbReference type="ARBA" id="ARBA00050293"/>
    </source>
</evidence>
<feature type="domain" description="Tr-type G" evidence="13">
    <location>
        <begin position="3"/>
        <end position="184"/>
    </location>
</feature>
<evidence type="ECO:0000313" key="15">
    <source>
        <dbReference type="Proteomes" id="UP000178155"/>
    </source>
</evidence>
<dbReference type="InterPro" id="IPR000640">
    <property type="entry name" value="EFG_V-like"/>
</dbReference>
<dbReference type="InterPro" id="IPR041095">
    <property type="entry name" value="EFG_II"/>
</dbReference>
<dbReference type="GO" id="GO:0003746">
    <property type="term" value="F:translation elongation factor activity"/>
    <property type="evidence" value="ECO:0007669"/>
    <property type="project" value="UniProtKB-UniRule"/>
</dbReference>
<gene>
    <name evidence="12" type="primary">lepA</name>
    <name evidence="14" type="ORF">A3I39_00590</name>
</gene>
<comment type="subcellular location">
    <subcellularLocation>
        <location evidence="12">Cell membrane</location>
        <topology evidence="12">Peripheral membrane protein</topology>
        <orientation evidence="12">Cytoplasmic side</orientation>
    </subcellularLocation>
</comment>
<dbReference type="SUPFAM" id="SSF54980">
    <property type="entry name" value="EF-G C-terminal domain-like"/>
    <property type="match status" value="2"/>
</dbReference>
<dbReference type="InterPro" id="IPR035654">
    <property type="entry name" value="LepA_IV"/>
</dbReference>
<comment type="similarity">
    <text evidence="1 12">Belongs to the TRAFAC class translation factor GTPase superfamily. Classic translation factor GTPase family. LepA subfamily.</text>
</comment>
<dbReference type="PANTHER" id="PTHR43512">
    <property type="entry name" value="TRANSLATION FACTOR GUF1-RELATED"/>
    <property type="match status" value="1"/>
</dbReference>
<dbReference type="Gene3D" id="3.30.70.2570">
    <property type="entry name" value="Elongation factor 4, C-terminal domain"/>
    <property type="match status" value="1"/>
</dbReference>
<dbReference type="NCBIfam" id="TIGR00231">
    <property type="entry name" value="small_GTP"/>
    <property type="match status" value="1"/>
</dbReference>
<dbReference type="AlphaFoldDB" id="A0A1F8HAD2"/>
<dbReference type="Pfam" id="PF00009">
    <property type="entry name" value="GTP_EFTU"/>
    <property type="match status" value="1"/>
</dbReference>
<comment type="similarity">
    <text evidence="10">Belongs to the GTP-binding elongation factor family. LepA subfamily.</text>
</comment>
<comment type="catalytic activity">
    <reaction evidence="8 12">
        <text>GTP + H2O = GDP + phosphate + H(+)</text>
        <dbReference type="Rhea" id="RHEA:19669"/>
        <dbReference type="ChEBI" id="CHEBI:15377"/>
        <dbReference type="ChEBI" id="CHEBI:15378"/>
        <dbReference type="ChEBI" id="CHEBI:37565"/>
        <dbReference type="ChEBI" id="CHEBI:43474"/>
        <dbReference type="ChEBI" id="CHEBI:58189"/>
        <dbReference type="EC" id="3.6.5.n1"/>
    </reaction>
</comment>
<dbReference type="PRINTS" id="PR00315">
    <property type="entry name" value="ELONGATNFCT"/>
</dbReference>
<dbReference type="GO" id="GO:0005886">
    <property type="term" value="C:plasma membrane"/>
    <property type="evidence" value="ECO:0007669"/>
    <property type="project" value="UniProtKB-SubCell"/>
</dbReference>
<keyword evidence="3 12" id="KW-0547">Nucleotide-binding</keyword>
<dbReference type="FunFam" id="3.40.50.300:FF:000078">
    <property type="entry name" value="Elongation factor 4"/>
    <property type="match status" value="1"/>
</dbReference>
<evidence type="ECO:0000256" key="5">
    <source>
        <dbReference type="ARBA" id="ARBA00022917"/>
    </source>
</evidence>
<dbReference type="Gene3D" id="3.40.50.300">
    <property type="entry name" value="P-loop containing nucleotide triphosphate hydrolases"/>
    <property type="match status" value="1"/>
</dbReference>
<dbReference type="FunFam" id="3.30.70.870:FF:000004">
    <property type="entry name" value="Translation factor GUF1, mitochondrial"/>
    <property type="match status" value="1"/>
</dbReference>
<organism evidence="14 15">
    <name type="scientific">Candidatus Yanofskybacteria bacterium RIFCSPLOWO2_02_FULL_47_9b</name>
    <dbReference type="NCBI Taxonomy" id="1802708"/>
    <lineage>
        <taxon>Bacteria</taxon>
        <taxon>Candidatus Yanofskyibacteriota</taxon>
    </lineage>
</organism>
<dbReference type="HAMAP" id="MF_00071">
    <property type="entry name" value="LepA"/>
    <property type="match status" value="1"/>
</dbReference>
<dbReference type="PROSITE" id="PS00301">
    <property type="entry name" value="G_TR_1"/>
    <property type="match status" value="1"/>
</dbReference>
<evidence type="ECO:0000256" key="11">
    <source>
        <dbReference type="ARBA" id="ARBA00066744"/>
    </source>
</evidence>
<dbReference type="InterPro" id="IPR027417">
    <property type="entry name" value="P-loop_NTPase"/>
</dbReference>
<dbReference type="SUPFAM" id="SSF50447">
    <property type="entry name" value="Translation proteins"/>
    <property type="match status" value="1"/>
</dbReference>
<dbReference type="GO" id="GO:0043022">
    <property type="term" value="F:ribosome binding"/>
    <property type="evidence" value="ECO:0007669"/>
    <property type="project" value="UniProtKB-UniRule"/>
</dbReference>
<dbReference type="FunFam" id="2.40.30.10:FF:000015">
    <property type="entry name" value="Translation factor GUF1, mitochondrial"/>
    <property type="match status" value="1"/>
</dbReference>
<evidence type="ECO:0000256" key="1">
    <source>
        <dbReference type="ARBA" id="ARBA00005454"/>
    </source>
</evidence>
<dbReference type="GO" id="GO:0003924">
    <property type="term" value="F:GTPase activity"/>
    <property type="evidence" value="ECO:0007669"/>
    <property type="project" value="UniProtKB-UniRule"/>
</dbReference>
<evidence type="ECO:0000256" key="9">
    <source>
        <dbReference type="ARBA" id="ARBA00057626"/>
    </source>
</evidence>
<dbReference type="GO" id="GO:0045727">
    <property type="term" value="P:positive regulation of translation"/>
    <property type="evidence" value="ECO:0007669"/>
    <property type="project" value="UniProtKB-UniRule"/>
</dbReference>
<dbReference type="SUPFAM" id="SSF52540">
    <property type="entry name" value="P-loop containing nucleoside triphosphate hydrolases"/>
    <property type="match status" value="1"/>
</dbReference>
<dbReference type="InterPro" id="IPR038363">
    <property type="entry name" value="LepA_C_sf"/>
</dbReference>
<dbReference type="NCBIfam" id="TIGR01393">
    <property type="entry name" value="lepA"/>
    <property type="match status" value="1"/>
</dbReference>
<dbReference type="Gene3D" id="3.30.70.240">
    <property type="match status" value="1"/>
</dbReference>
<evidence type="ECO:0000313" key="14">
    <source>
        <dbReference type="EMBL" id="OGN34561.1"/>
    </source>
</evidence>
<dbReference type="CDD" id="cd03699">
    <property type="entry name" value="EF4_II"/>
    <property type="match status" value="1"/>
</dbReference>
<keyword evidence="2 12" id="KW-1003">Cell membrane</keyword>
<dbReference type="CDD" id="cd01890">
    <property type="entry name" value="LepA"/>
    <property type="match status" value="1"/>
</dbReference>
<evidence type="ECO:0000256" key="3">
    <source>
        <dbReference type="ARBA" id="ARBA00022741"/>
    </source>
</evidence>
<dbReference type="GO" id="GO:0005525">
    <property type="term" value="F:GTP binding"/>
    <property type="evidence" value="ECO:0007669"/>
    <property type="project" value="UniProtKB-UniRule"/>
</dbReference>
<evidence type="ECO:0000256" key="12">
    <source>
        <dbReference type="HAMAP-Rule" id="MF_00071"/>
    </source>
</evidence>
<evidence type="ECO:0000256" key="6">
    <source>
        <dbReference type="ARBA" id="ARBA00023134"/>
    </source>
</evidence>
<feature type="binding site" evidence="12">
    <location>
        <begin position="15"/>
        <end position="20"/>
    </location>
    <ligand>
        <name>GTP</name>
        <dbReference type="ChEBI" id="CHEBI:37565"/>
    </ligand>
</feature>
<dbReference type="Pfam" id="PF06421">
    <property type="entry name" value="LepA_C"/>
    <property type="match status" value="1"/>
</dbReference>
<keyword evidence="14" id="KW-0251">Elongation factor</keyword>
<dbReference type="FunFam" id="3.30.70.240:FF:000007">
    <property type="entry name" value="Translation factor GUF1, mitochondrial"/>
    <property type="match status" value="1"/>
</dbReference>
<evidence type="ECO:0000256" key="2">
    <source>
        <dbReference type="ARBA" id="ARBA00022475"/>
    </source>
</evidence>
<keyword evidence="6 12" id="KW-0342">GTP-binding</keyword>
<dbReference type="PANTHER" id="PTHR43512:SF4">
    <property type="entry name" value="TRANSLATION FACTOR GUF1 HOMOLOG, CHLOROPLASTIC"/>
    <property type="match status" value="1"/>
</dbReference>
<dbReference type="InterPro" id="IPR005225">
    <property type="entry name" value="Small_GTP-bd"/>
</dbReference>
<dbReference type="InterPro" id="IPR013842">
    <property type="entry name" value="LepA_CTD"/>
</dbReference>
<evidence type="ECO:0000259" key="13">
    <source>
        <dbReference type="PROSITE" id="PS51722"/>
    </source>
</evidence>
<dbReference type="CDD" id="cd03709">
    <property type="entry name" value="lepA_C"/>
    <property type="match status" value="1"/>
</dbReference>
<dbReference type="EMBL" id="MGKW01000006">
    <property type="protein sequence ID" value="OGN34561.1"/>
    <property type="molecule type" value="Genomic_DNA"/>
</dbReference>
<dbReference type="FunFam" id="3.30.70.2570:FF:000001">
    <property type="entry name" value="Translation factor GUF1, mitochondrial"/>
    <property type="match status" value="1"/>
</dbReference>
<protein>
    <recommendedName>
        <fullName evidence="11 12">Elongation factor 4</fullName>
        <shortName evidence="12">EF-4</shortName>
        <ecNumber evidence="11 12">3.6.5.n1</ecNumber>
    </recommendedName>
    <alternativeName>
        <fullName evidence="12">Ribosomal back-translocase LepA</fullName>
    </alternativeName>
</protein>
<keyword evidence="7 12" id="KW-0472">Membrane</keyword>
<feature type="binding site" evidence="12">
    <location>
        <begin position="131"/>
        <end position="134"/>
    </location>
    <ligand>
        <name>GTP</name>
        <dbReference type="ChEBI" id="CHEBI:37565"/>
    </ligand>
</feature>
<dbReference type="Pfam" id="PF14492">
    <property type="entry name" value="EFG_III"/>
    <property type="match status" value="1"/>
</dbReference>
<keyword evidence="5 12" id="KW-0648">Protein biosynthesis</keyword>
<keyword evidence="4 12" id="KW-0378">Hydrolase</keyword>
<reference evidence="14 15" key="1">
    <citation type="journal article" date="2016" name="Nat. Commun.">
        <title>Thousands of microbial genomes shed light on interconnected biogeochemical processes in an aquifer system.</title>
        <authorList>
            <person name="Anantharaman K."/>
            <person name="Brown C.T."/>
            <person name="Hug L.A."/>
            <person name="Sharon I."/>
            <person name="Castelle C.J."/>
            <person name="Probst A.J."/>
            <person name="Thomas B.C."/>
            <person name="Singh A."/>
            <person name="Wilkins M.J."/>
            <person name="Karaoz U."/>
            <person name="Brodie E.L."/>
            <person name="Williams K.H."/>
            <person name="Hubbard S.S."/>
            <person name="Banfield J.F."/>
        </authorList>
    </citation>
    <scope>NUCLEOTIDE SEQUENCE [LARGE SCALE GENOMIC DNA]</scope>
</reference>
<dbReference type="InterPro" id="IPR031157">
    <property type="entry name" value="G_TR_CS"/>
</dbReference>
<dbReference type="InterPro" id="IPR009000">
    <property type="entry name" value="Transl_B-barrel_sf"/>
</dbReference>
<name>A0A1F8HAD2_9BACT</name>
<comment type="caution">
    <text evidence="14">The sequence shown here is derived from an EMBL/GenBank/DDBJ whole genome shotgun (WGS) entry which is preliminary data.</text>
</comment>
<dbReference type="Proteomes" id="UP000178155">
    <property type="component" value="Unassembled WGS sequence"/>
</dbReference>
<accession>A0A1F8HAD2</accession>
<evidence type="ECO:0000256" key="10">
    <source>
        <dbReference type="ARBA" id="ARBA00061052"/>
    </source>
</evidence>
<dbReference type="Gene3D" id="3.30.70.870">
    <property type="entry name" value="Elongation Factor G (Translational Gtpase), domain 3"/>
    <property type="match status" value="1"/>
</dbReference>
<dbReference type="Pfam" id="PF00679">
    <property type="entry name" value="EFG_C"/>
    <property type="match status" value="1"/>
</dbReference>
<dbReference type="InterPro" id="IPR000795">
    <property type="entry name" value="T_Tr_GTP-bd_dom"/>
</dbReference>
<dbReference type="Gene3D" id="2.40.30.10">
    <property type="entry name" value="Translation factors"/>
    <property type="match status" value="1"/>
</dbReference>
<dbReference type="InterPro" id="IPR006297">
    <property type="entry name" value="EF-4"/>
</dbReference>
<proteinExistence type="inferred from homology"/>
<comment type="function">
    <text evidence="9 12">Required for accurate and efficient protein synthesis under certain stress conditions. May act as a fidelity factor of the translation reaction, by catalyzing a one-codon backward translocation of tRNAs on improperly translocated ribosomes. Back-translocation proceeds from a post-translocation (POST) complex to a pre-translocation (PRE) complex, thus giving elongation factor G a second chance to translocate the tRNAs correctly. Binds to ribosomes in a GTP-dependent manner.</text>
</comment>
<dbReference type="PROSITE" id="PS51722">
    <property type="entry name" value="G_TR_2"/>
    <property type="match status" value="1"/>
</dbReference>
<evidence type="ECO:0000256" key="4">
    <source>
        <dbReference type="ARBA" id="ARBA00022801"/>
    </source>
</evidence>
<dbReference type="InterPro" id="IPR035647">
    <property type="entry name" value="EFG_III/V"/>
</dbReference>